<protein>
    <submittedName>
        <fullName evidence="3">DDE transposase</fullName>
    </submittedName>
</protein>
<organism evidence="3 6">
    <name type="scientific">Muribaculum intestinale</name>
    <dbReference type="NCBI Taxonomy" id="1796646"/>
    <lineage>
        <taxon>Bacteria</taxon>
        <taxon>Pseudomonadati</taxon>
        <taxon>Bacteroidota</taxon>
        <taxon>Bacteroidia</taxon>
        <taxon>Bacteroidales</taxon>
        <taxon>Muribaculaceae</taxon>
        <taxon>Muribaculum</taxon>
    </lineage>
</organism>
<feature type="domain" description="Insertion element IS402-like" evidence="2">
    <location>
        <begin position="6"/>
        <end position="75"/>
    </location>
</feature>
<gene>
    <name evidence="3" type="ORF">A4V02_03620</name>
    <name evidence="4" type="ORF">A4V02_06880</name>
    <name evidence="5" type="ORF">A4V02_10955</name>
</gene>
<dbReference type="NCBIfam" id="NF033580">
    <property type="entry name" value="transpos_IS5_3"/>
    <property type="match status" value="1"/>
</dbReference>
<dbReference type="EMBL" id="CP015402">
    <property type="protein sequence ID" value="ANU62898.1"/>
    <property type="molecule type" value="Genomic_DNA"/>
</dbReference>
<dbReference type="OrthoDB" id="1270539at2"/>
<evidence type="ECO:0000313" key="6">
    <source>
        <dbReference type="Proteomes" id="UP000186351"/>
    </source>
</evidence>
<dbReference type="InterPro" id="IPR025161">
    <property type="entry name" value="IS402-like_dom"/>
</dbReference>
<dbReference type="AlphaFoldDB" id="A0A1B1S7X3"/>
<dbReference type="RefSeq" id="WP_068960265.1">
    <property type="nucleotide sequence ID" value="NZ_CAJTAP010000087.1"/>
</dbReference>
<dbReference type="EMBL" id="CP015402">
    <property type="protein sequence ID" value="ANU64176.2"/>
    <property type="molecule type" value="Genomic_DNA"/>
</dbReference>
<evidence type="ECO:0000259" key="2">
    <source>
        <dbReference type="Pfam" id="PF13340"/>
    </source>
</evidence>
<dbReference type="PANTHER" id="PTHR30007">
    <property type="entry name" value="PHP DOMAIN PROTEIN"/>
    <property type="match status" value="1"/>
</dbReference>
<reference evidence="6" key="1">
    <citation type="submission" date="2016-04" db="EMBL/GenBank/DDBJ databases">
        <title>Complete Genome Sequences of Twelve Strains of a Stable Defined Moderately Diverse Mouse Microbiota 2 (sDMDMm2).</title>
        <authorList>
            <person name="Uchimura Y."/>
            <person name="Wyss M."/>
            <person name="Brugiroux S."/>
            <person name="Limenitakis J.P."/>
            <person name="Stecher B."/>
            <person name="McCoy K.D."/>
            <person name="Macpherson A.J."/>
        </authorList>
    </citation>
    <scope>NUCLEOTIDE SEQUENCE [LARGE SCALE GENOMIC DNA]</scope>
    <source>
        <strain evidence="4 6">YL27</strain>
    </source>
</reference>
<dbReference type="Proteomes" id="UP000186351">
    <property type="component" value="Chromosome"/>
</dbReference>
<dbReference type="GO" id="GO:0003677">
    <property type="term" value="F:DNA binding"/>
    <property type="evidence" value="ECO:0007669"/>
    <property type="project" value="InterPro"/>
</dbReference>
<dbReference type="EMBL" id="CP015402">
    <property type="protein sequence ID" value="ANU63474.1"/>
    <property type="molecule type" value="Genomic_DNA"/>
</dbReference>
<dbReference type="PANTHER" id="PTHR30007:SF0">
    <property type="entry name" value="TRANSPOSASE"/>
    <property type="match status" value="1"/>
</dbReference>
<dbReference type="KEGG" id="pary:A4V02_03620"/>
<evidence type="ECO:0000313" key="5">
    <source>
        <dbReference type="EMBL" id="ANU64176.2"/>
    </source>
</evidence>
<name>A0A1B1S7X3_9BACT</name>
<keyword evidence="6" id="KW-1185">Reference proteome</keyword>
<accession>A0A1Z2XDU0</accession>
<dbReference type="GO" id="GO:0006313">
    <property type="term" value="P:DNA transposition"/>
    <property type="evidence" value="ECO:0007669"/>
    <property type="project" value="InterPro"/>
</dbReference>
<evidence type="ECO:0000313" key="4">
    <source>
        <dbReference type="EMBL" id="ANU63474.1"/>
    </source>
</evidence>
<sequence length="254" mass="28646">MYTSDLTEAQKAFIKETIPMDNWTSKYDFFLVFDAILYVDKTGCQWRNLPHDFPAWQTVYYYFRAWSAIGEFKNLLDSLVAEVRFQEGQTPEPSVAVVDAQSVRAASYPSPKGFDGNKKVKGIKRQIAVDENGHLLDVKTTTANIHDSKGGLMLLALLAASHPVIKKILADRGYRGDLIELVRNTFGMNVEITLSGSSDGKFIPAKGRWVAERSISWLDNFRRLCRNYEDTLEVARQMVIIAGVAMLLNRLTAN</sequence>
<reference evidence="3" key="2">
    <citation type="submission" date="2017-04" db="EMBL/GenBank/DDBJ databases">
        <title>Complete Genome Sequences of Twelve Strains of a Stable Defined Moderately Diverse Mouse Microbiota 2 (sDMDMm2).</title>
        <authorList>
            <person name="Uchimura Y."/>
            <person name="Wyss M."/>
            <person name="Brugiroux S."/>
            <person name="Limenitakis J.P."/>
            <person name="Stecher B."/>
            <person name="McCoy K.D."/>
            <person name="Macpherson A.J."/>
        </authorList>
    </citation>
    <scope>NUCLEOTIDE SEQUENCE</scope>
    <source>
        <strain evidence="3 6">YL27</strain>
    </source>
</reference>
<dbReference type="KEGG" id="pary:A4V02_06880"/>
<dbReference type="InterPro" id="IPR002559">
    <property type="entry name" value="Transposase_11"/>
</dbReference>
<accession>A0A1B1SBL4</accession>
<dbReference type="Pfam" id="PF13340">
    <property type="entry name" value="DUF4096"/>
    <property type="match status" value="1"/>
</dbReference>
<dbReference type="Pfam" id="PF01609">
    <property type="entry name" value="DDE_Tnp_1"/>
    <property type="match status" value="1"/>
</dbReference>
<dbReference type="KEGG" id="pary:A4V02_10955"/>
<accession>A0A1B1S7X3</accession>
<feature type="domain" description="Transposase IS4-like" evidence="1">
    <location>
        <begin position="92"/>
        <end position="247"/>
    </location>
</feature>
<proteinExistence type="predicted"/>
<evidence type="ECO:0000313" key="3">
    <source>
        <dbReference type="EMBL" id="ANU62898.1"/>
    </source>
</evidence>
<dbReference type="GO" id="GO:0004803">
    <property type="term" value="F:transposase activity"/>
    <property type="evidence" value="ECO:0007669"/>
    <property type="project" value="InterPro"/>
</dbReference>
<evidence type="ECO:0000259" key="1">
    <source>
        <dbReference type="Pfam" id="PF01609"/>
    </source>
</evidence>